<protein>
    <submittedName>
        <fullName evidence="2">Uncharacterized protein</fullName>
    </submittedName>
</protein>
<accession>X6NMZ4</accession>
<dbReference type="Proteomes" id="UP000023152">
    <property type="component" value="Unassembled WGS sequence"/>
</dbReference>
<dbReference type="AlphaFoldDB" id="X6NMZ4"/>
<evidence type="ECO:0000256" key="1">
    <source>
        <dbReference type="SAM" id="MobiDB-lite"/>
    </source>
</evidence>
<evidence type="ECO:0000313" key="3">
    <source>
        <dbReference type="Proteomes" id="UP000023152"/>
    </source>
</evidence>
<organism evidence="2 3">
    <name type="scientific">Reticulomyxa filosa</name>
    <dbReference type="NCBI Taxonomy" id="46433"/>
    <lineage>
        <taxon>Eukaryota</taxon>
        <taxon>Sar</taxon>
        <taxon>Rhizaria</taxon>
        <taxon>Retaria</taxon>
        <taxon>Foraminifera</taxon>
        <taxon>Monothalamids</taxon>
        <taxon>Reticulomyxidae</taxon>
        <taxon>Reticulomyxa</taxon>
    </lineage>
</organism>
<reference evidence="2 3" key="1">
    <citation type="journal article" date="2013" name="Curr. Biol.">
        <title>The Genome of the Foraminiferan Reticulomyxa filosa.</title>
        <authorList>
            <person name="Glockner G."/>
            <person name="Hulsmann N."/>
            <person name="Schleicher M."/>
            <person name="Noegel A.A."/>
            <person name="Eichinger L."/>
            <person name="Gallinger C."/>
            <person name="Pawlowski J."/>
            <person name="Sierra R."/>
            <person name="Euteneuer U."/>
            <person name="Pillet L."/>
            <person name="Moustafa A."/>
            <person name="Platzer M."/>
            <person name="Groth M."/>
            <person name="Szafranski K."/>
            <person name="Schliwa M."/>
        </authorList>
    </citation>
    <scope>NUCLEOTIDE SEQUENCE [LARGE SCALE GENOMIC DNA]</scope>
</reference>
<name>X6NMZ4_RETFI</name>
<feature type="region of interest" description="Disordered" evidence="1">
    <location>
        <begin position="1"/>
        <end position="21"/>
    </location>
</feature>
<dbReference type="EMBL" id="ASPP01007341">
    <property type="protein sequence ID" value="ETO27303.1"/>
    <property type="molecule type" value="Genomic_DNA"/>
</dbReference>
<proteinExistence type="predicted"/>
<keyword evidence="3" id="KW-1185">Reference proteome</keyword>
<sequence>MDGKSERSEENEKAGAEEQEVKKIEQNWIDEYHEKQKELNTLSRIDLKEFEKSTRSVSYTSLMEAKLWRDSNEELMIPLVYWSKAPHHHITAMCVEKSKRSGPILITGSAHGELILWREWTDENKEEASDYSQSTTATTTTTTATTTTTIKTTMNSREIIVNKQPKKKGAKSLPRMQMATPANRPPIALSKNGFPLQCLFPPTLHRLFPYWANSSTKSKAHF</sequence>
<gene>
    <name evidence="2" type="ORF">RFI_09830</name>
</gene>
<comment type="caution">
    <text evidence="2">The sequence shown here is derived from an EMBL/GenBank/DDBJ whole genome shotgun (WGS) entry which is preliminary data.</text>
</comment>
<evidence type="ECO:0000313" key="2">
    <source>
        <dbReference type="EMBL" id="ETO27303.1"/>
    </source>
</evidence>